<protein>
    <submittedName>
        <fullName evidence="1">Uncharacterized protein</fullName>
    </submittedName>
</protein>
<comment type="caution">
    <text evidence="1">The sequence shown here is derived from an EMBL/GenBank/DDBJ whole genome shotgun (WGS) entry which is preliminary data.</text>
</comment>
<dbReference type="Proteomes" id="UP000092124">
    <property type="component" value="Unassembled WGS sequence"/>
</dbReference>
<reference evidence="1 2" key="1">
    <citation type="submission" date="2016-06" db="EMBL/GenBank/DDBJ databases">
        <title>The Draft Genome Sequence and Annotation of the Desert Woodrat Neotoma lepida.</title>
        <authorList>
            <person name="Campbell M."/>
            <person name="Oakeson K.F."/>
            <person name="Yandell M."/>
            <person name="Halpert J.R."/>
            <person name="Dearing D."/>
        </authorList>
    </citation>
    <scope>NUCLEOTIDE SEQUENCE [LARGE SCALE GENOMIC DNA]</scope>
    <source>
        <strain evidence="1">417</strain>
        <tissue evidence="1">Liver</tissue>
    </source>
</reference>
<accession>A0A1A6GJY1</accession>
<evidence type="ECO:0000313" key="1">
    <source>
        <dbReference type="EMBL" id="OBS65642.1"/>
    </source>
</evidence>
<evidence type="ECO:0000313" key="2">
    <source>
        <dbReference type="Proteomes" id="UP000092124"/>
    </source>
</evidence>
<gene>
    <name evidence="1" type="ORF">A6R68_05803</name>
</gene>
<proteinExistence type="predicted"/>
<organism evidence="1 2">
    <name type="scientific">Neotoma lepida</name>
    <name type="common">Desert woodrat</name>
    <dbReference type="NCBI Taxonomy" id="56216"/>
    <lineage>
        <taxon>Eukaryota</taxon>
        <taxon>Metazoa</taxon>
        <taxon>Chordata</taxon>
        <taxon>Craniata</taxon>
        <taxon>Vertebrata</taxon>
        <taxon>Euteleostomi</taxon>
        <taxon>Mammalia</taxon>
        <taxon>Eutheria</taxon>
        <taxon>Euarchontoglires</taxon>
        <taxon>Glires</taxon>
        <taxon>Rodentia</taxon>
        <taxon>Myomorpha</taxon>
        <taxon>Muroidea</taxon>
        <taxon>Cricetidae</taxon>
        <taxon>Neotominae</taxon>
        <taxon>Neotoma</taxon>
    </lineage>
</organism>
<name>A0A1A6GJY1_NEOLE</name>
<dbReference type="STRING" id="56216.A0A1A6GJY1"/>
<keyword evidence="2" id="KW-1185">Reference proteome</keyword>
<dbReference type="AlphaFoldDB" id="A0A1A6GJY1"/>
<sequence>MSSPYSWDPQSSYLAELRGPQVEQLFLGLRGWNGPEKEEEEHGPYTTEHILDEPRTLNFPLNAAIQLPPTALWVTMGKMGFLNPKAITNTFNSKGLQKLSWYCQMYQKQ</sequence>
<dbReference type="EMBL" id="LZPO01089559">
    <property type="protein sequence ID" value="OBS65642.1"/>
    <property type="molecule type" value="Genomic_DNA"/>
</dbReference>